<organism evidence="1 2">
    <name type="scientific">Hermanssonia centrifuga</name>
    <dbReference type="NCBI Taxonomy" id="98765"/>
    <lineage>
        <taxon>Eukaryota</taxon>
        <taxon>Fungi</taxon>
        <taxon>Dikarya</taxon>
        <taxon>Basidiomycota</taxon>
        <taxon>Agaricomycotina</taxon>
        <taxon>Agaricomycetes</taxon>
        <taxon>Polyporales</taxon>
        <taxon>Meruliaceae</taxon>
        <taxon>Hermanssonia</taxon>
    </lineage>
</organism>
<gene>
    <name evidence="1" type="ORF">EW026_g8321</name>
</gene>
<reference evidence="1 2" key="1">
    <citation type="submission" date="2019-02" db="EMBL/GenBank/DDBJ databases">
        <title>Genome sequencing of the rare red list fungi Phlebia centrifuga.</title>
        <authorList>
            <person name="Buettner E."/>
            <person name="Kellner H."/>
        </authorList>
    </citation>
    <scope>NUCLEOTIDE SEQUENCE [LARGE SCALE GENOMIC DNA]</scope>
    <source>
        <strain evidence="1 2">DSM 108282</strain>
    </source>
</reference>
<proteinExistence type="predicted"/>
<dbReference type="EMBL" id="SGPJ01001018">
    <property type="protein sequence ID" value="THG92659.1"/>
    <property type="molecule type" value="Genomic_DNA"/>
</dbReference>
<evidence type="ECO:0000313" key="1">
    <source>
        <dbReference type="EMBL" id="THG92659.1"/>
    </source>
</evidence>
<comment type="caution">
    <text evidence="1">The sequence shown here is derived from an EMBL/GenBank/DDBJ whole genome shotgun (WGS) entry which is preliminary data.</text>
</comment>
<accession>A0A4S4K8Z1</accession>
<name>A0A4S4K8Z1_9APHY</name>
<dbReference type="Proteomes" id="UP000309038">
    <property type="component" value="Unassembled WGS sequence"/>
</dbReference>
<evidence type="ECO:0000313" key="2">
    <source>
        <dbReference type="Proteomes" id="UP000309038"/>
    </source>
</evidence>
<sequence>MTTLWETGYIEITDLHTRLGPGPGKVMDPVRFWSGYAIENQTNKDYRQILALISEEFITSACQF</sequence>
<keyword evidence="2" id="KW-1185">Reference proteome</keyword>
<protein>
    <submittedName>
        <fullName evidence="1">Uncharacterized protein</fullName>
    </submittedName>
</protein>
<dbReference type="AlphaFoldDB" id="A0A4S4K8Z1"/>